<evidence type="ECO:0000313" key="1">
    <source>
        <dbReference type="EMBL" id="JAH84824.1"/>
    </source>
</evidence>
<reference evidence="1" key="2">
    <citation type="journal article" date="2015" name="Fish Shellfish Immunol.">
        <title>Early steps in the European eel (Anguilla anguilla)-Vibrio vulnificus interaction in the gills: Role of the RtxA13 toxin.</title>
        <authorList>
            <person name="Callol A."/>
            <person name="Pajuelo D."/>
            <person name="Ebbesson L."/>
            <person name="Teles M."/>
            <person name="MacKenzie S."/>
            <person name="Amaro C."/>
        </authorList>
    </citation>
    <scope>NUCLEOTIDE SEQUENCE</scope>
</reference>
<protein>
    <submittedName>
        <fullName evidence="1">Uncharacterized protein</fullName>
    </submittedName>
</protein>
<sequence>MANQHADLCSVKLKPLCSLLVRRVAS</sequence>
<name>A0A0E9W381_ANGAN</name>
<accession>A0A0E9W381</accession>
<dbReference type="EMBL" id="GBXM01023753">
    <property type="protein sequence ID" value="JAH84824.1"/>
    <property type="molecule type" value="Transcribed_RNA"/>
</dbReference>
<proteinExistence type="predicted"/>
<dbReference type="AlphaFoldDB" id="A0A0E9W381"/>
<organism evidence="1">
    <name type="scientific">Anguilla anguilla</name>
    <name type="common">European freshwater eel</name>
    <name type="synonym">Muraena anguilla</name>
    <dbReference type="NCBI Taxonomy" id="7936"/>
    <lineage>
        <taxon>Eukaryota</taxon>
        <taxon>Metazoa</taxon>
        <taxon>Chordata</taxon>
        <taxon>Craniata</taxon>
        <taxon>Vertebrata</taxon>
        <taxon>Euteleostomi</taxon>
        <taxon>Actinopterygii</taxon>
        <taxon>Neopterygii</taxon>
        <taxon>Teleostei</taxon>
        <taxon>Anguilliformes</taxon>
        <taxon>Anguillidae</taxon>
        <taxon>Anguilla</taxon>
    </lineage>
</organism>
<reference evidence="1" key="1">
    <citation type="submission" date="2014-11" db="EMBL/GenBank/DDBJ databases">
        <authorList>
            <person name="Amaro Gonzalez C."/>
        </authorList>
    </citation>
    <scope>NUCLEOTIDE SEQUENCE</scope>
</reference>